<name>K2SAG4_MACPH</name>
<keyword evidence="2" id="KW-0677">Repeat</keyword>
<dbReference type="Proteomes" id="UP000007129">
    <property type="component" value="Unassembled WGS sequence"/>
</dbReference>
<protein>
    <recommendedName>
        <fullName evidence="9">Pentatricopeptide repeat protein</fullName>
    </recommendedName>
</protein>
<evidence type="ECO:0000256" key="3">
    <source>
        <dbReference type="ARBA" id="ARBA00044493"/>
    </source>
</evidence>
<evidence type="ECO:0000313" key="7">
    <source>
        <dbReference type="EMBL" id="EKG21882.1"/>
    </source>
</evidence>
<evidence type="ECO:0000256" key="1">
    <source>
        <dbReference type="ARBA" id="ARBA00006192"/>
    </source>
</evidence>
<gene>
    <name evidence="7" type="ORF">MPH_00802</name>
</gene>
<evidence type="ECO:0000313" key="8">
    <source>
        <dbReference type="Proteomes" id="UP000007129"/>
    </source>
</evidence>
<comment type="similarity">
    <text evidence="1">Belongs to the CCM1 family.</text>
</comment>
<dbReference type="AlphaFoldDB" id="K2SAG4"/>
<dbReference type="Pfam" id="PF01535">
    <property type="entry name" value="PPR"/>
    <property type="match status" value="1"/>
</dbReference>
<feature type="repeat" description="PPR" evidence="5">
    <location>
        <begin position="748"/>
        <end position="782"/>
    </location>
</feature>
<evidence type="ECO:0000256" key="2">
    <source>
        <dbReference type="ARBA" id="ARBA00022737"/>
    </source>
</evidence>
<dbReference type="InterPro" id="IPR011990">
    <property type="entry name" value="TPR-like_helical_dom_sf"/>
</dbReference>
<feature type="repeat" description="PPR" evidence="5">
    <location>
        <begin position="713"/>
        <end position="747"/>
    </location>
</feature>
<proteinExistence type="inferred from homology"/>
<reference evidence="7 8" key="1">
    <citation type="journal article" date="2012" name="BMC Genomics">
        <title>Tools to kill: Genome of one of the most destructive plant pathogenic fungi Macrophomina phaseolina.</title>
        <authorList>
            <person name="Islam M.S."/>
            <person name="Haque M.S."/>
            <person name="Islam M.M."/>
            <person name="Emdad E.M."/>
            <person name="Halim A."/>
            <person name="Hossen Q.M.M."/>
            <person name="Hossain M.Z."/>
            <person name="Ahmed B."/>
            <person name="Rahim S."/>
            <person name="Rahman M.S."/>
            <person name="Alam M.M."/>
            <person name="Hou S."/>
            <person name="Wan X."/>
            <person name="Saito J.A."/>
            <person name="Alam M."/>
        </authorList>
    </citation>
    <scope>NUCLEOTIDE SEQUENCE [LARGE SCALE GENOMIC DNA]</scope>
    <source>
        <strain evidence="7 8">MS6</strain>
    </source>
</reference>
<dbReference type="PROSITE" id="PS51375">
    <property type="entry name" value="PPR"/>
    <property type="match status" value="3"/>
</dbReference>
<feature type="compositionally biased region" description="Basic and acidic residues" evidence="6">
    <location>
        <begin position="831"/>
        <end position="852"/>
    </location>
</feature>
<dbReference type="eggNOG" id="KOG4197">
    <property type="taxonomic scope" value="Eukaryota"/>
</dbReference>
<dbReference type="InParanoid" id="K2SAG4"/>
<evidence type="ECO:0000256" key="4">
    <source>
        <dbReference type="ARBA" id="ARBA00044511"/>
    </source>
</evidence>
<evidence type="ECO:0000256" key="6">
    <source>
        <dbReference type="SAM" id="MobiDB-lite"/>
    </source>
</evidence>
<organism evidence="7 8">
    <name type="scientific">Macrophomina phaseolina (strain MS6)</name>
    <name type="common">Charcoal rot fungus</name>
    <dbReference type="NCBI Taxonomy" id="1126212"/>
    <lineage>
        <taxon>Eukaryota</taxon>
        <taxon>Fungi</taxon>
        <taxon>Dikarya</taxon>
        <taxon>Ascomycota</taxon>
        <taxon>Pezizomycotina</taxon>
        <taxon>Dothideomycetes</taxon>
        <taxon>Dothideomycetes incertae sedis</taxon>
        <taxon>Botryosphaeriales</taxon>
        <taxon>Botryosphaeriaceae</taxon>
        <taxon>Macrophomina</taxon>
    </lineage>
</organism>
<dbReference type="PANTHER" id="PTHR47447">
    <property type="entry name" value="OS03G0856100 PROTEIN"/>
    <property type="match status" value="1"/>
</dbReference>
<sequence>MPSRPIAHHAATLRGNVPPILPFLAPRAFENLASANHIRRWMSVDIAFPGSAPCHGTPAATQMDAVDKGGKRATLQAEERIRVAPLSASSHLGRQTRYIEYGIARPQCSPKDVQAWPLPACVAPSGLSGSNQRSRCSGMRAIFHQFARRAYSTSEEDYLVEEDEEKAILAKSGEESRPETTQLMHLMNPDFRQLRRLEFLLKSSNTPPTTDMDQLLQRANCFPPLDDFPQQDVWWIKKFARLNAVYDVRLPVELRSSQLEINALTEQIVKLLLHRGRDVDSIRCSWIADIRGNYSEEGKRNVWGEIMLWLLHHDHDAVLPALEATARGRKSPSYVIADILEQFMSNCLQNSEVGQSSLPSTLLPTLTILLERIPYLGRALSQKFFHLTLVHSTIEQGLELWSLLRENGFRPSWHTYYHLAYFFGRHGQYVKALEALKRPIELGAPPTHWAFLATCAQVLRSSATEAQAYHASSSILAEFIKMGVHLNVYLYTVIMHNAVDHGDVQTALNIFSLLREKGIEPNDYTYTVLLKGLKEGGNQDALRDVIREAGEALPKLSRPEVVATDILHCVYLNHFEPACSERTFIDLAQTYQEYFDPLPLIRLGVPARLFGKQRSLQRLNIPPPHQSIGIVLSAYLELVSRNEPEEVVRLYRIFRQRIDNLEDGYKLSSLRKNSYFYNAFLLALGQHPSTLQLMPELLRHMVDKRIHSAPLATEHTWDILVNAFMRHKQPEAADRVVQMISSYGQEPTEVTWNSLVRGYGRMQDIDKILDTIRQMQLRRIDLSDYSLRVLGMMKESDKLSQGLREMEDVRRRKVEEEMDYLVPEDYQEELAEGKDKEEGIQGESMNKEDVEGKWRDDGCVLGALEKNHKDPIQNSR</sequence>
<comment type="subunit">
    <text evidence="4">Binds to mitochondrial small subunit 15S rRNA.</text>
</comment>
<dbReference type="NCBIfam" id="TIGR00756">
    <property type="entry name" value="PPR"/>
    <property type="match status" value="3"/>
</dbReference>
<feature type="repeat" description="PPR" evidence="5">
    <location>
        <begin position="487"/>
        <end position="521"/>
    </location>
</feature>
<dbReference type="PANTHER" id="PTHR47447:SF24">
    <property type="entry name" value="PENTATRICOPEPTIDE REPEAT-CONTAINING PROTEIN"/>
    <property type="match status" value="1"/>
</dbReference>
<dbReference type="InterPro" id="IPR002885">
    <property type="entry name" value="PPR_rpt"/>
</dbReference>
<feature type="region of interest" description="Disordered" evidence="6">
    <location>
        <begin position="824"/>
        <end position="852"/>
    </location>
</feature>
<dbReference type="Gene3D" id="1.25.40.10">
    <property type="entry name" value="Tetratricopeptide repeat domain"/>
    <property type="match status" value="2"/>
</dbReference>
<accession>K2SAG4</accession>
<dbReference type="VEuPathDB" id="FungiDB:MPH_00802"/>
<dbReference type="EMBL" id="AHHD01000035">
    <property type="protein sequence ID" value="EKG21882.1"/>
    <property type="molecule type" value="Genomic_DNA"/>
</dbReference>
<evidence type="ECO:0000256" key="5">
    <source>
        <dbReference type="PROSITE-ProRule" id="PRU00708"/>
    </source>
</evidence>
<dbReference type="HOGENOM" id="CLU_328200_0_0_1"/>
<dbReference type="OrthoDB" id="185373at2759"/>
<evidence type="ECO:0008006" key="9">
    <source>
        <dbReference type="Google" id="ProtNLM"/>
    </source>
</evidence>
<dbReference type="Pfam" id="PF13041">
    <property type="entry name" value="PPR_2"/>
    <property type="match status" value="1"/>
</dbReference>
<comment type="function">
    <text evidence="3">Regulates mitochondrial small subunit maturation by controlling 15S rRNA 5'-end processing. Localizes to the 5' precursor of the 15S rRNA in a position that is subsequently occupied by mS47 in the mature yeast mtSSU. Uses structure and sequence-specific RNA recognition, binding to a single-stranded region of the precursor and specifically recognizing bases -6 to -1. The exchange of Ccm1 for mS47 is coupled to the irreversible removal of precursor rRNA that is accompanied by conformational changes of the mitoribosomal proteins uS5m and mS26. These conformational changes signal completion of 5'-end rRNA processing through protection of the mature 5'-end of the 15S rRNA and stabilization of mS47. The removal of the 5' precursor together with the dissociation of Ccm1 may be catalyzed by the 5'-3' exoribonuclease Pet127. Involved in the specific removal of group I introns in mitochondrial encoded transcripts.</text>
</comment>
<comment type="caution">
    <text evidence="7">The sequence shown here is derived from an EMBL/GenBank/DDBJ whole genome shotgun (WGS) entry which is preliminary data.</text>
</comment>
<dbReference type="STRING" id="1126212.K2SAG4"/>